<proteinExistence type="predicted"/>
<feature type="transmembrane region" description="Helical" evidence="1">
    <location>
        <begin position="115"/>
        <end position="135"/>
    </location>
</feature>
<dbReference type="InterPro" id="IPR025363">
    <property type="entry name" value="DUF4267"/>
</dbReference>
<reference evidence="2 3" key="1">
    <citation type="submission" date="2018-12" db="EMBL/GenBank/DDBJ databases">
        <title>The Draft Genome Sequence of the Soil Bacterium Pedobacter tournemirensis R1.</title>
        <authorList>
            <person name="He J."/>
        </authorList>
    </citation>
    <scope>NUCLEOTIDE SEQUENCE [LARGE SCALE GENOMIC DNA]</scope>
    <source>
        <strain evidence="2 3">R1</strain>
    </source>
</reference>
<evidence type="ECO:0000313" key="2">
    <source>
        <dbReference type="EMBL" id="RXF68590.1"/>
    </source>
</evidence>
<evidence type="ECO:0000256" key="1">
    <source>
        <dbReference type="SAM" id="Phobius"/>
    </source>
</evidence>
<accession>A0A4Q0M6C4</accession>
<protein>
    <submittedName>
        <fullName evidence="2">DUF4267 domain-containing protein</fullName>
    </submittedName>
</protein>
<sequence length="142" mass="15788">METQIKQQNDWGMRSVSYWITLAVALGIIFIGVRFILQPQVGALEYGISFNNQHDAVYGKIKGIRDVFSGIVLLPLLIMHMRKPTAWVFTTAIVVPSADFLIVHSINGTGDLEHLSIHGITALVMIVNSFLLFYANNQSDKG</sequence>
<comment type="caution">
    <text evidence="2">The sequence shown here is derived from an EMBL/GenBank/DDBJ whole genome shotgun (WGS) entry which is preliminary data.</text>
</comment>
<dbReference type="EMBL" id="RXOC01000010">
    <property type="protein sequence ID" value="RXF68590.1"/>
    <property type="molecule type" value="Genomic_DNA"/>
</dbReference>
<feature type="transmembrane region" description="Helical" evidence="1">
    <location>
        <begin position="85"/>
        <end position="103"/>
    </location>
</feature>
<keyword evidence="1" id="KW-0472">Membrane</keyword>
<evidence type="ECO:0000313" key="3">
    <source>
        <dbReference type="Proteomes" id="UP000290848"/>
    </source>
</evidence>
<keyword evidence="1" id="KW-0812">Transmembrane</keyword>
<organism evidence="2 3">
    <name type="scientific">Arcticibacter tournemirensis</name>
    <dbReference type="NCBI Taxonomy" id="699437"/>
    <lineage>
        <taxon>Bacteria</taxon>
        <taxon>Pseudomonadati</taxon>
        <taxon>Bacteroidota</taxon>
        <taxon>Sphingobacteriia</taxon>
        <taxon>Sphingobacteriales</taxon>
        <taxon>Sphingobacteriaceae</taxon>
        <taxon>Arcticibacter</taxon>
    </lineage>
</organism>
<dbReference type="RefSeq" id="WP_128770222.1">
    <property type="nucleotide sequence ID" value="NZ_RXOC01000010.1"/>
</dbReference>
<dbReference type="Proteomes" id="UP000290848">
    <property type="component" value="Unassembled WGS sequence"/>
</dbReference>
<keyword evidence="1" id="KW-1133">Transmembrane helix</keyword>
<gene>
    <name evidence="2" type="ORF">EKH83_14770</name>
</gene>
<feature type="transmembrane region" description="Helical" evidence="1">
    <location>
        <begin position="16"/>
        <end position="37"/>
    </location>
</feature>
<name>A0A4Q0M6C4_9SPHI</name>
<dbReference type="Pfam" id="PF14087">
    <property type="entry name" value="DUF4267"/>
    <property type="match status" value="1"/>
</dbReference>
<dbReference type="AlphaFoldDB" id="A0A4Q0M6C4"/>